<sequence>MPSALSTPSVDSGSPLDIARPEYAVHADDDATVFTGLALQTTLSAGVLAKAGAANISARTEIGMRTVRFIGDPSVSWCFLYEK</sequence>
<reference evidence="1 2" key="1">
    <citation type="journal article" date="2009" name="J. Bacteriol.">
        <title>The genome of Burkholderia cenocepacia J2315, an epidemic pathogen of cystic fibrosis patients.</title>
        <authorList>
            <person name="Holden M.T."/>
            <person name="Seth-Smith H.M."/>
            <person name="Crossman L.C."/>
            <person name="Sebaihia M."/>
            <person name="Bentley S.D."/>
            <person name="Cerdeno-Tarraga A.M."/>
            <person name="Thomson N.R."/>
            <person name="Bason N."/>
            <person name="Quail M.A."/>
            <person name="Sharp S."/>
            <person name="Cherevach I."/>
            <person name="Churcher C."/>
            <person name="Goodhead I."/>
            <person name="Hauser H."/>
            <person name="Holroyd N."/>
            <person name="Mungall K."/>
            <person name="Scott P."/>
            <person name="Walker D."/>
            <person name="White B."/>
            <person name="Rose H."/>
            <person name="Iversen P."/>
            <person name="Mil-Homens D."/>
            <person name="Rocha E.P."/>
            <person name="Fialho A.M."/>
            <person name="Baldwin A."/>
            <person name="Dowson C."/>
            <person name="Barrell B.G."/>
            <person name="Govan J.R."/>
            <person name="Vandamme P."/>
            <person name="Hart C.A."/>
            <person name="Mahenthiralingam E."/>
            <person name="Parkhill J."/>
        </authorList>
    </citation>
    <scope>NUCLEOTIDE SEQUENCE [LARGE SCALE GENOMIC DNA]</scope>
    <source>
        <strain evidence="2">ATCC BAA-245 / DSM 16553 / LMG 16656 / NCTC 13227 / J2315 / CF5610</strain>
    </source>
</reference>
<dbReference type="HOGENOM" id="CLU_2536052_0_0_4"/>
<organism evidence="1 2">
    <name type="scientific">Burkholderia cenocepacia (strain ATCC BAA-245 / DSM 16553 / LMG 16656 / NCTC 13227 / J2315 / CF5610)</name>
    <name type="common">Burkholderia cepacia (strain J2315)</name>
    <dbReference type="NCBI Taxonomy" id="216591"/>
    <lineage>
        <taxon>Bacteria</taxon>
        <taxon>Pseudomonadati</taxon>
        <taxon>Pseudomonadota</taxon>
        <taxon>Betaproteobacteria</taxon>
        <taxon>Burkholderiales</taxon>
        <taxon>Burkholderiaceae</taxon>
        <taxon>Burkholderia</taxon>
        <taxon>Burkholderia cepacia complex</taxon>
    </lineage>
</organism>
<dbReference type="Proteomes" id="UP000001035">
    <property type="component" value="Chromosome 1"/>
</dbReference>
<dbReference type="EMBL" id="AM747720">
    <property type="protein sequence ID" value="CAR52306.1"/>
    <property type="molecule type" value="Genomic_DNA"/>
</dbReference>
<name>B4EBN3_BURCJ</name>
<gene>
    <name evidence="1" type="ORF">BCAL2006</name>
</gene>
<dbReference type="AlphaFoldDB" id="B4EBN3"/>
<keyword evidence="2" id="KW-1185">Reference proteome</keyword>
<evidence type="ECO:0000313" key="2">
    <source>
        <dbReference type="Proteomes" id="UP000001035"/>
    </source>
</evidence>
<protein>
    <submittedName>
        <fullName evidence="1">Uncharacterized protein</fullName>
    </submittedName>
</protein>
<dbReference type="KEGG" id="bcj:BCAL2006"/>
<accession>B4EBN3</accession>
<evidence type="ECO:0000313" key="1">
    <source>
        <dbReference type="EMBL" id="CAR52306.1"/>
    </source>
</evidence>
<proteinExistence type="predicted"/>